<comment type="caution">
    <text evidence="1">The sequence shown here is derived from an EMBL/GenBank/DDBJ whole genome shotgun (WGS) entry which is preliminary data.</text>
</comment>
<protein>
    <submittedName>
        <fullName evidence="1">DUF1036 domain-containing protein</fullName>
    </submittedName>
</protein>
<gene>
    <name evidence="1" type="ORF">JDW19_00150</name>
</gene>
<reference evidence="1" key="1">
    <citation type="submission" date="2020-12" db="EMBL/GenBank/DDBJ databases">
        <title>Paenibacillus polymyxa LMG 27872: a double-edged sword.</title>
        <authorList>
            <person name="Langendries S."/>
            <person name="Garcia Mendez S."/>
            <person name="Beirinckx S."/>
            <person name="Viaene T."/>
            <person name="Baeyen S."/>
            <person name="Goeminne G."/>
            <person name="Willems A."/>
            <person name="Debode J."/>
            <person name="Goormachtig S."/>
        </authorList>
    </citation>
    <scope>NUCLEOTIDE SEQUENCE</scope>
    <source>
        <strain evidence="1">LMG 27872</strain>
    </source>
</reference>
<dbReference type="AlphaFoldDB" id="A0A8I1LNI6"/>
<proteinExistence type="predicted"/>
<accession>A0A8I1LNI6</accession>
<evidence type="ECO:0000313" key="1">
    <source>
        <dbReference type="EMBL" id="MBM0631554.1"/>
    </source>
</evidence>
<dbReference type="Proteomes" id="UP000650605">
    <property type="component" value="Unassembled WGS sequence"/>
</dbReference>
<dbReference type="InterPro" id="IPR009380">
    <property type="entry name" value="DUF1036"/>
</dbReference>
<dbReference type="Pfam" id="PF06282">
    <property type="entry name" value="DUF1036"/>
    <property type="match status" value="1"/>
</dbReference>
<name>A0A8I1LNI6_PAEPO</name>
<dbReference type="EMBL" id="JAEHFQ010000001">
    <property type="protein sequence ID" value="MBM0631554.1"/>
    <property type="molecule type" value="Genomic_DNA"/>
</dbReference>
<sequence length="161" mass="18550">MSLYFRNSTNSTVQVAIFYHASRCGFVFVGQTGILSTWYRLAPGQTREVVTGNVGDRTIYYYAESVSRNLVWSGSFPIHVPNYNFSGCWIWNINGNLCNNCRRVGFKTLNIQRGFVNFTVNLITNSAQRKTKLKNVRMVLPTKRVKRKSKLNDRKKLPRSQ</sequence>
<dbReference type="RefSeq" id="WP_165145329.1">
    <property type="nucleotide sequence ID" value="NZ_JAEHFQ010000001.1"/>
</dbReference>
<evidence type="ECO:0000313" key="2">
    <source>
        <dbReference type="Proteomes" id="UP000650605"/>
    </source>
</evidence>
<organism evidence="1 2">
    <name type="scientific">Paenibacillus polymyxa</name>
    <name type="common">Bacillus polymyxa</name>
    <dbReference type="NCBI Taxonomy" id="1406"/>
    <lineage>
        <taxon>Bacteria</taxon>
        <taxon>Bacillati</taxon>
        <taxon>Bacillota</taxon>
        <taxon>Bacilli</taxon>
        <taxon>Bacillales</taxon>
        <taxon>Paenibacillaceae</taxon>
        <taxon>Paenibacillus</taxon>
    </lineage>
</organism>